<dbReference type="HOGENOM" id="CLU_655206_0_0_6"/>
<dbReference type="STRING" id="658187.LDG_7947"/>
<dbReference type="Proteomes" id="UP000002770">
    <property type="component" value="Unassembled WGS sequence"/>
</dbReference>
<gene>
    <name evidence="2" type="ORF">LDG_7947</name>
</gene>
<feature type="compositionally biased region" description="Polar residues" evidence="1">
    <location>
        <begin position="388"/>
        <end position="403"/>
    </location>
</feature>
<evidence type="ECO:0000256" key="1">
    <source>
        <dbReference type="SAM" id="MobiDB-lite"/>
    </source>
</evidence>
<dbReference type="InParanoid" id="G9ERN0"/>
<dbReference type="EMBL" id="JH413836">
    <property type="protein sequence ID" value="EHL30043.1"/>
    <property type="molecule type" value="Genomic_DNA"/>
</dbReference>
<feature type="compositionally biased region" description="Basic and acidic residues" evidence="1">
    <location>
        <begin position="409"/>
        <end position="419"/>
    </location>
</feature>
<dbReference type="OrthoDB" id="9899747at2"/>
<dbReference type="Gene3D" id="2.130.10.10">
    <property type="entry name" value="YVTN repeat-like/Quinoprotein amine dehydrogenase"/>
    <property type="match status" value="1"/>
</dbReference>
<proteinExistence type="predicted"/>
<sequence length="419" mass="48173">MQSKIEPAINDRGTQSIIKGSKIEEGYIVWSKYFNLPNKRILFYAQDHEQKTTTLKIYSTDDLNISIIKNIMEGDFRFLCIAPNGTILLRDQSEFFKQKLVKICPKTLSVISTQPWKYNRYAGVIDNERFFVIRKADDSFKNKKLERCLLVYKWDENSYVNTNKIQLSAHPNTAGGDMSDIRSLGNNRYCCIMRGHNTDEFRVLLFDFDSKNNEVNELGIIQPIVQVHGCSSSASGELEVLPNGQLLTYHDCDDNVQIWDPQTRRCVKEWNWADVQKPDNFQLLCLKIMPLADSIHLLVSQGEGFFLFNTDTLELKKIELEGHPTLEYHGNHHILANGQVLATIVDRAITKDWIRVLHFDLPEMVFYRKQIGVNKQSQCVSSRFFTPVSPNEQTEPNLSSTVTILAKTPSDDDNRSRPV</sequence>
<dbReference type="RefSeq" id="WP_006871836.1">
    <property type="nucleotide sequence ID" value="NZ_JH413836.1"/>
</dbReference>
<dbReference type="SUPFAM" id="SSF82171">
    <property type="entry name" value="DPP6 N-terminal domain-like"/>
    <property type="match status" value="1"/>
</dbReference>
<evidence type="ECO:0000313" key="2">
    <source>
        <dbReference type="EMBL" id="EHL30043.1"/>
    </source>
</evidence>
<dbReference type="eggNOG" id="ENOG5031EWP">
    <property type="taxonomic scope" value="Bacteria"/>
</dbReference>
<organism evidence="2 3">
    <name type="scientific">Legionella drancourtii LLAP12</name>
    <dbReference type="NCBI Taxonomy" id="658187"/>
    <lineage>
        <taxon>Bacteria</taxon>
        <taxon>Pseudomonadati</taxon>
        <taxon>Pseudomonadota</taxon>
        <taxon>Gammaproteobacteria</taxon>
        <taxon>Legionellales</taxon>
        <taxon>Legionellaceae</taxon>
        <taxon>Legionella</taxon>
    </lineage>
</organism>
<dbReference type="InterPro" id="IPR015943">
    <property type="entry name" value="WD40/YVTN_repeat-like_dom_sf"/>
</dbReference>
<keyword evidence="3" id="KW-1185">Reference proteome</keyword>
<protein>
    <submittedName>
        <fullName evidence="2">Uncharacterized protein</fullName>
    </submittedName>
</protein>
<evidence type="ECO:0000313" key="3">
    <source>
        <dbReference type="Proteomes" id="UP000002770"/>
    </source>
</evidence>
<reference evidence="2 3" key="1">
    <citation type="journal article" date="2011" name="BMC Genomics">
        <title>Insight into cross-talk between intra-amoebal pathogens.</title>
        <authorList>
            <person name="Gimenez G."/>
            <person name="Bertelli C."/>
            <person name="Moliner C."/>
            <person name="Robert C."/>
            <person name="Raoult D."/>
            <person name="Fournier P.E."/>
            <person name="Greub G."/>
        </authorList>
    </citation>
    <scope>NUCLEOTIDE SEQUENCE [LARGE SCALE GENOMIC DNA]</scope>
    <source>
        <strain evidence="2 3">LLAP12</strain>
    </source>
</reference>
<dbReference type="AlphaFoldDB" id="G9ERN0"/>
<feature type="region of interest" description="Disordered" evidence="1">
    <location>
        <begin position="388"/>
        <end position="419"/>
    </location>
</feature>
<name>G9ERN0_9GAMM</name>
<accession>G9ERN0</accession>